<dbReference type="GO" id="GO:0016857">
    <property type="term" value="F:racemase and epimerase activity, acting on carbohydrates and derivatives"/>
    <property type="evidence" value="ECO:0007669"/>
    <property type="project" value="InterPro"/>
</dbReference>
<gene>
    <name evidence="3" type="ORF">A2544_00140</name>
</gene>
<protein>
    <recommendedName>
        <fullName evidence="5">Ribulose phosphate epimerase</fullName>
    </recommendedName>
</protein>
<dbReference type="PANTHER" id="PTHR11749">
    <property type="entry name" value="RIBULOSE-5-PHOSPHATE-3-EPIMERASE"/>
    <property type="match status" value="1"/>
</dbReference>
<dbReference type="InterPro" id="IPR000056">
    <property type="entry name" value="Ribul_P_3_epim-like"/>
</dbReference>
<evidence type="ECO:0008006" key="5">
    <source>
        <dbReference type="Google" id="ProtNLM"/>
    </source>
</evidence>
<evidence type="ECO:0000313" key="3">
    <source>
        <dbReference type="EMBL" id="OHB17922.1"/>
    </source>
</evidence>
<dbReference type="EMBL" id="MHWZ01000010">
    <property type="protein sequence ID" value="OHB17922.1"/>
    <property type="molecule type" value="Genomic_DNA"/>
</dbReference>
<dbReference type="GO" id="GO:0005975">
    <property type="term" value="P:carbohydrate metabolic process"/>
    <property type="evidence" value="ECO:0007669"/>
    <property type="project" value="InterPro"/>
</dbReference>
<evidence type="ECO:0000256" key="2">
    <source>
        <dbReference type="ARBA" id="ARBA00023235"/>
    </source>
</evidence>
<name>A0A1G2V8H7_9BACT</name>
<dbReference type="InterPro" id="IPR013785">
    <property type="entry name" value="Aldolase_TIM"/>
</dbReference>
<dbReference type="InterPro" id="IPR011060">
    <property type="entry name" value="RibuloseP-bd_barrel"/>
</dbReference>
<evidence type="ECO:0000256" key="1">
    <source>
        <dbReference type="ARBA" id="ARBA00022723"/>
    </source>
</evidence>
<keyword evidence="2" id="KW-0413">Isomerase</keyword>
<evidence type="ECO:0000313" key="4">
    <source>
        <dbReference type="Proteomes" id="UP000176868"/>
    </source>
</evidence>
<dbReference type="GO" id="GO:0046872">
    <property type="term" value="F:metal ion binding"/>
    <property type="evidence" value="ECO:0007669"/>
    <property type="project" value="UniProtKB-KW"/>
</dbReference>
<dbReference type="AlphaFoldDB" id="A0A1G2V8H7"/>
<dbReference type="STRING" id="1802782.A2544_00140"/>
<organism evidence="3 4">
    <name type="scientific">Candidatus Zambryskibacteria bacterium RIFOXYD2_FULL_43_10</name>
    <dbReference type="NCBI Taxonomy" id="1802782"/>
    <lineage>
        <taxon>Bacteria</taxon>
        <taxon>Candidatus Zambryskiibacteriota</taxon>
    </lineage>
</organism>
<sequence length="186" mass="20795">MGEIIPAILATDVSNLKLKLADIPQEIEFVHIDVLEIDIWTNIGIGRDFEAHLMVKEPGQIIDKWVKRGAKRIILHSLGSRASKLIGTEIGLGVELDVPIEKIFPLISQIDFIHLMSIAQIGKQGHSLDERIFDRIREVKEKFPQILISVDGGINTTNYQALQNAGANRLIVGSGFQELWKSLKKN</sequence>
<proteinExistence type="predicted"/>
<accession>A0A1G2V8H7</accession>
<keyword evidence="1" id="KW-0479">Metal-binding</keyword>
<dbReference type="Proteomes" id="UP000176868">
    <property type="component" value="Unassembled WGS sequence"/>
</dbReference>
<dbReference type="Pfam" id="PF00834">
    <property type="entry name" value="Ribul_P_3_epim"/>
    <property type="match status" value="1"/>
</dbReference>
<comment type="caution">
    <text evidence="3">The sequence shown here is derived from an EMBL/GenBank/DDBJ whole genome shotgun (WGS) entry which is preliminary data.</text>
</comment>
<reference evidence="3 4" key="1">
    <citation type="journal article" date="2016" name="Nat. Commun.">
        <title>Thousands of microbial genomes shed light on interconnected biogeochemical processes in an aquifer system.</title>
        <authorList>
            <person name="Anantharaman K."/>
            <person name="Brown C.T."/>
            <person name="Hug L.A."/>
            <person name="Sharon I."/>
            <person name="Castelle C.J."/>
            <person name="Probst A.J."/>
            <person name="Thomas B.C."/>
            <person name="Singh A."/>
            <person name="Wilkins M.J."/>
            <person name="Karaoz U."/>
            <person name="Brodie E.L."/>
            <person name="Williams K.H."/>
            <person name="Hubbard S.S."/>
            <person name="Banfield J.F."/>
        </authorList>
    </citation>
    <scope>NUCLEOTIDE SEQUENCE [LARGE SCALE GENOMIC DNA]</scope>
</reference>
<dbReference type="SUPFAM" id="SSF51366">
    <property type="entry name" value="Ribulose-phoshate binding barrel"/>
    <property type="match status" value="1"/>
</dbReference>
<dbReference type="Gene3D" id="3.20.20.70">
    <property type="entry name" value="Aldolase class I"/>
    <property type="match status" value="1"/>
</dbReference>